<gene>
    <name evidence="4" type="ORF">GON04_15170</name>
</gene>
<feature type="active site" evidence="1">
    <location>
        <position position="20"/>
    </location>
</feature>
<feature type="domain" description="Acylphosphatase-like" evidence="3">
    <location>
        <begin position="5"/>
        <end position="93"/>
    </location>
</feature>
<dbReference type="SUPFAM" id="SSF54975">
    <property type="entry name" value="Acylphosphatase/BLUF domain-like"/>
    <property type="match status" value="1"/>
</dbReference>
<comment type="catalytic activity">
    <reaction evidence="1">
        <text>an acyl phosphate + H2O = a carboxylate + phosphate + H(+)</text>
        <dbReference type="Rhea" id="RHEA:14965"/>
        <dbReference type="ChEBI" id="CHEBI:15377"/>
        <dbReference type="ChEBI" id="CHEBI:15378"/>
        <dbReference type="ChEBI" id="CHEBI:29067"/>
        <dbReference type="ChEBI" id="CHEBI:43474"/>
        <dbReference type="ChEBI" id="CHEBI:59918"/>
        <dbReference type="EC" id="3.6.1.7"/>
    </reaction>
</comment>
<dbReference type="PANTHER" id="PTHR42959">
    <property type="entry name" value="CARBAMOYLTRANSFERASE"/>
    <property type="match status" value="1"/>
</dbReference>
<dbReference type="InterPro" id="IPR001792">
    <property type="entry name" value="Acylphosphatase-like_dom"/>
</dbReference>
<evidence type="ECO:0000259" key="3">
    <source>
        <dbReference type="PROSITE" id="PS51160"/>
    </source>
</evidence>
<dbReference type="AlphaFoldDB" id="A0A6N8IXM5"/>
<dbReference type="PROSITE" id="PS00150">
    <property type="entry name" value="ACYLPHOSPHATASE_1"/>
    <property type="match status" value="1"/>
</dbReference>
<dbReference type="EC" id="3.6.1.7" evidence="1"/>
<dbReference type="GO" id="GO:0003998">
    <property type="term" value="F:acylphosphatase activity"/>
    <property type="evidence" value="ECO:0007669"/>
    <property type="project" value="UniProtKB-EC"/>
</dbReference>
<sequence>MSERSERILLHGLVQGVGMRVAVLRLARRLALRGAVWNDGEDVCVEVAGEPADLETFVGLLRLEAPPLARIDEVRREELSGKLLDAADFQILPSRPATATRPTSGPPGPSA</sequence>
<evidence type="ECO:0000256" key="2">
    <source>
        <dbReference type="RuleBase" id="RU004168"/>
    </source>
</evidence>
<evidence type="ECO:0000313" key="5">
    <source>
        <dbReference type="Proteomes" id="UP000469385"/>
    </source>
</evidence>
<dbReference type="GO" id="GO:0008270">
    <property type="term" value="F:zinc ion binding"/>
    <property type="evidence" value="ECO:0007669"/>
    <property type="project" value="TreeGrafter"/>
</dbReference>
<dbReference type="Pfam" id="PF00708">
    <property type="entry name" value="Acylphosphatase"/>
    <property type="match status" value="1"/>
</dbReference>
<dbReference type="GO" id="GO:0051604">
    <property type="term" value="P:protein maturation"/>
    <property type="evidence" value="ECO:0007669"/>
    <property type="project" value="TreeGrafter"/>
</dbReference>
<keyword evidence="5" id="KW-1185">Reference proteome</keyword>
<proteinExistence type="inferred from homology"/>
<dbReference type="GO" id="GO:0016743">
    <property type="term" value="F:carboxyl- or carbamoyltransferase activity"/>
    <property type="evidence" value="ECO:0007669"/>
    <property type="project" value="TreeGrafter"/>
</dbReference>
<organism evidence="4 5">
    <name type="scientific">Ramlibacter pinisoli</name>
    <dbReference type="NCBI Taxonomy" id="2682844"/>
    <lineage>
        <taxon>Bacteria</taxon>
        <taxon>Pseudomonadati</taxon>
        <taxon>Pseudomonadota</taxon>
        <taxon>Betaproteobacteria</taxon>
        <taxon>Burkholderiales</taxon>
        <taxon>Comamonadaceae</taxon>
        <taxon>Ramlibacter</taxon>
    </lineage>
</organism>
<keyword evidence="1" id="KW-0378">Hydrolase</keyword>
<dbReference type="InterPro" id="IPR036046">
    <property type="entry name" value="Acylphosphatase-like_dom_sf"/>
</dbReference>
<dbReference type="InterPro" id="IPR017968">
    <property type="entry name" value="Acylphosphatase_CS"/>
</dbReference>
<dbReference type="RefSeq" id="WP_157398915.1">
    <property type="nucleotide sequence ID" value="NZ_WSEL01000009.1"/>
</dbReference>
<dbReference type="Gene3D" id="3.90.870.50">
    <property type="match status" value="1"/>
</dbReference>
<protein>
    <recommendedName>
        <fullName evidence="1">acylphosphatase</fullName>
        <ecNumber evidence="1">3.6.1.7</ecNumber>
    </recommendedName>
</protein>
<comment type="caution">
    <text evidence="4">The sequence shown here is derived from an EMBL/GenBank/DDBJ whole genome shotgun (WGS) entry which is preliminary data.</text>
</comment>
<dbReference type="Proteomes" id="UP000469385">
    <property type="component" value="Unassembled WGS sequence"/>
</dbReference>
<evidence type="ECO:0000313" key="4">
    <source>
        <dbReference type="EMBL" id="MVQ30800.1"/>
    </source>
</evidence>
<feature type="active site" evidence="1">
    <location>
        <position position="38"/>
    </location>
</feature>
<comment type="similarity">
    <text evidence="2">Belongs to the acylphosphatase family.</text>
</comment>
<dbReference type="EMBL" id="WSEL01000009">
    <property type="protein sequence ID" value="MVQ30800.1"/>
    <property type="molecule type" value="Genomic_DNA"/>
</dbReference>
<name>A0A6N8IXM5_9BURK</name>
<accession>A0A6N8IXM5</accession>
<dbReference type="PANTHER" id="PTHR42959:SF1">
    <property type="entry name" value="CARBAMOYLTRANSFERASE HYPF"/>
    <property type="match status" value="1"/>
</dbReference>
<reference evidence="4 5" key="1">
    <citation type="submission" date="2019-12" db="EMBL/GenBank/DDBJ databases">
        <authorList>
            <person name="Huq M.A."/>
        </authorList>
    </citation>
    <scope>NUCLEOTIDE SEQUENCE [LARGE SCALE GENOMIC DNA]</scope>
    <source>
        <strain evidence="4 5">MAH-25</strain>
    </source>
</reference>
<dbReference type="InterPro" id="IPR051060">
    <property type="entry name" value="Carbamoyltrans_HypF-like"/>
</dbReference>
<dbReference type="PROSITE" id="PS51160">
    <property type="entry name" value="ACYLPHOSPHATASE_3"/>
    <property type="match status" value="1"/>
</dbReference>
<evidence type="ECO:0000256" key="1">
    <source>
        <dbReference type="PROSITE-ProRule" id="PRU00520"/>
    </source>
</evidence>